<keyword evidence="1" id="KW-1277">Toxin-antitoxin system</keyword>
<comment type="caution">
    <text evidence="3">The sequence shown here is derived from an EMBL/GenBank/DDBJ whole genome shotgun (WGS) entry which is preliminary data.</text>
</comment>
<dbReference type="AlphaFoldDB" id="A0A0D8HLB0"/>
<dbReference type="Proteomes" id="UP000032360">
    <property type="component" value="Unassembled WGS sequence"/>
</dbReference>
<evidence type="ECO:0000256" key="2">
    <source>
        <dbReference type="ARBA" id="ARBA00049988"/>
    </source>
</evidence>
<dbReference type="RefSeq" id="WP_052604214.1">
    <property type="nucleotide sequence ID" value="NZ_JXYS01000008.1"/>
</dbReference>
<evidence type="ECO:0008006" key="5">
    <source>
        <dbReference type="Google" id="ProtNLM"/>
    </source>
</evidence>
<dbReference type="InterPro" id="IPR010985">
    <property type="entry name" value="Ribbon_hlx_hlx"/>
</dbReference>
<sequence>MPYAIRYGIYGTDGDASLVRGAELIRRAAVARGESVTSFVVQAATRAAEEEELVIERETLIPADFFDSLIAALDAPDEVPSALHELTSHPRYFIRR</sequence>
<evidence type="ECO:0000313" key="3">
    <source>
        <dbReference type="EMBL" id="KJF18718.1"/>
    </source>
</evidence>
<name>A0A0D8HLB0_9ACTN</name>
<evidence type="ECO:0000256" key="1">
    <source>
        <dbReference type="ARBA" id="ARBA00022649"/>
    </source>
</evidence>
<gene>
    <name evidence="3" type="ORF">AXFE_04050</name>
</gene>
<accession>A0A0D8HLB0</accession>
<protein>
    <recommendedName>
        <fullName evidence="5">DUF1778 domain-containing protein</fullName>
    </recommendedName>
</protein>
<dbReference type="Pfam" id="PF08681">
    <property type="entry name" value="TacA1"/>
    <property type="match status" value="1"/>
</dbReference>
<dbReference type="EMBL" id="JXYS01000008">
    <property type="protein sequence ID" value="KJF18718.1"/>
    <property type="molecule type" value="Genomic_DNA"/>
</dbReference>
<proteinExistence type="inferred from homology"/>
<dbReference type="STRING" id="1280514.AXFE_04050"/>
<dbReference type="Gene3D" id="1.20.5.780">
    <property type="entry name" value="Single helix bin"/>
    <property type="match status" value="1"/>
</dbReference>
<dbReference type="InterPro" id="IPR014795">
    <property type="entry name" value="TacA_1-like"/>
</dbReference>
<evidence type="ECO:0000313" key="4">
    <source>
        <dbReference type="Proteomes" id="UP000032360"/>
    </source>
</evidence>
<organism evidence="3 4">
    <name type="scientific">Acidithrix ferrooxidans</name>
    <dbReference type="NCBI Taxonomy" id="1280514"/>
    <lineage>
        <taxon>Bacteria</taxon>
        <taxon>Bacillati</taxon>
        <taxon>Actinomycetota</taxon>
        <taxon>Acidimicrobiia</taxon>
        <taxon>Acidimicrobiales</taxon>
        <taxon>Acidimicrobiaceae</taxon>
        <taxon>Acidithrix</taxon>
    </lineage>
</organism>
<comment type="similarity">
    <text evidence="2">Belongs to the TacA antitoxin family.</text>
</comment>
<keyword evidence="4" id="KW-1185">Reference proteome</keyword>
<dbReference type="GO" id="GO:0006355">
    <property type="term" value="P:regulation of DNA-templated transcription"/>
    <property type="evidence" value="ECO:0007669"/>
    <property type="project" value="InterPro"/>
</dbReference>
<reference evidence="3 4" key="1">
    <citation type="submission" date="2015-01" db="EMBL/GenBank/DDBJ databases">
        <title>Draft genome of the acidophilic iron oxidizer Acidithrix ferrooxidans strain Py-F3.</title>
        <authorList>
            <person name="Poehlein A."/>
            <person name="Eisen S."/>
            <person name="Schloemann M."/>
            <person name="Johnson B.D."/>
            <person name="Daniel R."/>
            <person name="Muehling M."/>
        </authorList>
    </citation>
    <scope>NUCLEOTIDE SEQUENCE [LARGE SCALE GENOMIC DNA]</scope>
    <source>
        <strain evidence="3 4">Py-F3</strain>
    </source>
</reference>
<dbReference type="SUPFAM" id="SSF47598">
    <property type="entry name" value="Ribbon-helix-helix"/>
    <property type="match status" value="1"/>
</dbReference>